<keyword evidence="11" id="KW-1208">Phospholipid metabolism</keyword>
<comment type="pathway">
    <text evidence="2">Lipid metabolism.</text>
</comment>
<evidence type="ECO:0000256" key="9">
    <source>
        <dbReference type="ARBA" id="ARBA00023136"/>
    </source>
</evidence>
<evidence type="ECO:0000256" key="7">
    <source>
        <dbReference type="ARBA" id="ARBA00022989"/>
    </source>
</evidence>
<dbReference type="InterPro" id="IPR002123">
    <property type="entry name" value="Plipid/glycerol_acylTrfase"/>
</dbReference>
<organism evidence="15 16">
    <name type="scientific">Dibothriocephalus latus</name>
    <name type="common">Fish tapeworm</name>
    <name type="synonym">Diphyllobothrium latum</name>
    <dbReference type="NCBI Taxonomy" id="60516"/>
    <lineage>
        <taxon>Eukaryota</taxon>
        <taxon>Metazoa</taxon>
        <taxon>Spiralia</taxon>
        <taxon>Lophotrochozoa</taxon>
        <taxon>Platyhelminthes</taxon>
        <taxon>Cestoda</taxon>
        <taxon>Eucestoda</taxon>
        <taxon>Diphyllobothriidea</taxon>
        <taxon>Diphyllobothriidae</taxon>
        <taxon>Dibothriocephalus</taxon>
    </lineage>
</organism>
<comment type="similarity">
    <text evidence="3">Belongs to the 1-acyl-sn-glycerol-3-phosphate acyltransferase family.</text>
</comment>
<keyword evidence="7" id="KW-1133">Transmembrane helix</keyword>
<evidence type="ECO:0000256" key="12">
    <source>
        <dbReference type="ARBA" id="ARBA00023315"/>
    </source>
</evidence>
<dbReference type="Pfam" id="PF01553">
    <property type="entry name" value="Acyltransferase"/>
    <property type="match status" value="1"/>
</dbReference>
<dbReference type="GO" id="GO:0019432">
    <property type="term" value="P:triglyceride biosynthetic process"/>
    <property type="evidence" value="ECO:0007669"/>
    <property type="project" value="TreeGrafter"/>
</dbReference>
<keyword evidence="5" id="KW-0808">Transferase</keyword>
<dbReference type="OrthoDB" id="10051137at2759"/>
<evidence type="ECO:0000256" key="8">
    <source>
        <dbReference type="ARBA" id="ARBA00023098"/>
    </source>
</evidence>
<proteinExistence type="inferred from homology"/>
<comment type="pathway">
    <text evidence="13">Phospholipid metabolism.</text>
</comment>
<accession>A0A3P7PPR6</accession>
<feature type="domain" description="Phospholipid/glycerol acyltransferase" evidence="14">
    <location>
        <begin position="8"/>
        <end position="119"/>
    </location>
</feature>
<keyword evidence="9" id="KW-0472">Membrane</keyword>
<dbReference type="AlphaFoldDB" id="A0A3P7PPR6"/>
<protein>
    <recommendedName>
        <fullName evidence="14">Phospholipid/glycerol acyltransferase domain-containing protein</fullName>
    </recommendedName>
</protein>
<evidence type="ECO:0000256" key="5">
    <source>
        <dbReference type="ARBA" id="ARBA00022679"/>
    </source>
</evidence>
<name>A0A3P7PPR6_DIBLA</name>
<dbReference type="EMBL" id="UYRU01071870">
    <property type="protein sequence ID" value="VDN21549.1"/>
    <property type="molecule type" value="Genomic_DNA"/>
</dbReference>
<dbReference type="GO" id="GO:0016020">
    <property type="term" value="C:membrane"/>
    <property type="evidence" value="ECO:0007669"/>
    <property type="project" value="UniProtKB-SubCell"/>
</dbReference>
<evidence type="ECO:0000256" key="13">
    <source>
        <dbReference type="ARBA" id="ARBA00025707"/>
    </source>
</evidence>
<evidence type="ECO:0000256" key="10">
    <source>
        <dbReference type="ARBA" id="ARBA00023209"/>
    </source>
</evidence>
<evidence type="ECO:0000313" key="16">
    <source>
        <dbReference type="Proteomes" id="UP000281553"/>
    </source>
</evidence>
<keyword evidence="8" id="KW-0443">Lipid metabolism</keyword>
<keyword evidence="12" id="KW-0012">Acyltransferase</keyword>
<dbReference type="GO" id="GO:0008654">
    <property type="term" value="P:phospholipid biosynthetic process"/>
    <property type="evidence" value="ECO:0007669"/>
    <property type="project" value="UniProtKB-KW"/>
</dbReference>
<evidence type="ECO:0000259" key="14">
    <source>
        <dbReference type="SMART" id="SM00563"/>
    </source>
</evidence>
<dbReference type="SUPFAM" id="SSF69593">
    <property type="entry name" value="Glycerol-3-phosphate (1)-acyltransferase"/>
    <property type="match status" value="1"/>
</dbReference>
<gene>
    <name evidence="15" type="ORF">DILT_LOCUS13858</name>
</gene>
<keyword evidence="16" id="KW-1185">Reference proteome</keyword>
<dbReference type="GO" id="GO:0005783">
    <property type="term" value="C:endoplasmic reticulum"/>
    <property type="evidence" value="ECO:0007669"/>
    <property type="project" value="TreeGrafter"/>
</dbReference>
<evidence type="ECO:0000313" key="15">
    <source>
        <dbReference type="EMBL" id="VDN21549.1"/>
    </source>
</evidence>
<keyword evidence="6" id="KW-0812">Transmembrane</keyword>
<dbReference type="CDD" id="cd07991">
    <property type="entry name" value="LPLAT_LPCAT1-like"/>
    <property type="match status" value="1"/>
</dbReference>
<dbReference type="PANTHER" id="PTHR23063">
    <property type="entry name" value="PHOSPHOLIPID ACYLTRANSFERASE"/>
    <property type="match status" value="1"/>
</dbReference>
<dbReference type="PANTHER" id="PTHR23063:SF2">
    <property type="entry name" value="GLYCEROL-3-PHOSPHATE ACYLTRANSFERASE 4, ISOFORM D-RELATED"/>
    <property type="match status" value="1"/>
</dbReference>
<dbReference type="InterPro" id="IPR045252">
    <property type="entry name" value="LPCAT1-like"/>
</dbReference>
<keyword evidence="4" id="KW-0444">Lipid biosynthesis</keyword>
<dbReference type="Proteomes" id="UP000281553">
    <property type="component" value="Unassembled WGS sequence"/>
</dbReference>
<keyword evidence="10" id="KW-0594">Phospholipid biosynthesis</keyword>
<evidence type="ECO:0000256" key="3">
    <source>
        <dbReference type="ARBA" id="ARBA00008655"/>
    </source>
</evidence>
<evidence type="ECO:0000256" key="4">
    <source>
        <dbReference type="ARBA" id="ARBA00022516"/>
    </source>
</evidence>
<evidence type="ECO:0000256" key="6">
    <source>
        <dbReference type="ARBA" id="ARBA00022692"/>
    </source>
</evidence>
<reference evidence="15 16" key="1">
    <citation type="submission" date="2018-11" db="EMBL/GenBank/DDBJ databases">
        <authorList>
            <consortium name="Pathogen Informatics"/>
        </authorList>
    </citation>
    <scope>NUCLEOTIDE SEQUENCE [LARGE SCALE GENOMIC DNA]</scope>
</reference>
<comment type="subcellular location">
    <subcellularLocation>
        <location evidence="1">Membrane</location>
    </subcellularLocation>
</comment>
<dbReference type="SMART" id="SM00563">
    <property type="entry name" value="PlsC"/>
    <property type="match status" value="1"/>
</dbReference>
<evidence type="ECO:0000256" key="11">
    <source>
        <dbReference type="ARBA" id="ARBA00023264"/>
    </source>
</evidence>
<evidence type="ECO:0000256" key="1">
    <source>
        <dbReference type="ARBA" id="ARBA00004370"/>
    </source>
</evidence>
<feature type="non-terminal residue" evidence="15">
    <location>
        <position position="1"/>
    </location>
</feature>
<evidence type="ECO:0000256" key="2">
    <source>
        <dbReference type="ARBA" id="ARBA00005189"/>
    </source>
</evidence>
<sequence>ENRPAPNTICVANHTTPVDFAVLASDNTYAVVGQKQGGFFGLVEQILSSAVPTIWFDRSETFDRSAVAMRLREHVATPGAPPILIFPEGTCINNTSVMKFKKGCFEVGAVIHPVAIRVSAFYDFYLLSSP</sequence>
<dbReference type="GO" id="GO:0004366">
    <property type="term" value="F:glycerol-3-phosphate O-acyltransferase activity"/>
    <property type="evidence" value="ECO:0007669"/>
    <property type="project" value="TreeGrafter"/>
</dbReference>